<dbReference type="GeneID" id="18802379"/>
<evidence type="ECO:0000313" key="3">
    <source>
        <dbReference type="EMBL" id="EIM79718.1"/>
    </source>
</evidence>
<name>R7RY37_STEHR</name>
<evidence type="ECO:0000259" key="2">
    <source>
        <dbReference type="Pfam" id="PF24883"/>
    </source>
</evidence>
<dbReference type="KEGG" id="shs:STEHIDRAFT_163536"/>
<dbReference type="AlphaFoldDB" id="R7RY37"/>
<keyword evidence="1" id="KW-0677">Repeat</keyword>
<dbReference type="OrthoDB" id="3027122at2759"/>
<reference evidence="4" key="1">
    <citation type="journal article" date="2012" name="Science">
        <title>The Paleozoic origin of enzymatic lignin decomposition reconstructed from 31 fungal genomes.</title>
        <authorList>
            <person name="Floudas D."/>
            <person name="Binder M."/>
            <person name="Riley R."/>
            <person name="Barry K."/>
            <person name="Blanchette R.A."/>
            <person name="Henrissat B."/>
            <person name="Martinez A.T."/>
            <person name="Otillar R."/>
            <person name="Spatafora J.W."/>
            <person name="Yadav J.S."/>
            <person name="Aerts A."/>
            <person name="Benoit I."/>
            <person name="Boyd A."/>
            <person name="Carlson A."/>
            <person name="Copeland A."/>
            <person name="Coutinho P.M."/>
            <person name="de Vries R.P."/>
            <person name="Ferreira P."/>
            <person name="Findley K."/>
            <person name="Foster B."/>
            <person name="Gaskell J."/>
            <person name="Glotzer D."/>
            <person name="Gorecki P."/>
            <person name="Heitman J."/>
            <person name="Hesse C."/>
            <person name="Hori C."/>
            <person name="Igarashi K."/>
            <person name="Jurgens J.A."/>
            <person name="Kallen N."/>
            <person name="Kersten P."/>
            <person name="Kohler A."/>
            <person name="Kuees U."/>
            <person name="Kumar T.K.A."/>
            <person name="Kuo A."/>
            <person name="LaButti K."/>
            <person name="Larrondo L.F."/>
            <person name="Lindquist E."/>
            <person name="Ling A."/>
            <person name="Lombard V."/>
            <person name="Lucas S."/>
            <person name="Lundell T."/>
            <person name="Martin R."/>
            <person name="McLaughlin D.J."/>
            <person name="Morgenstern I."/>
            <person name="Morin E."/>
            <person name="Murat C."/>
            <person name="Nagy L.G."/>
            <person name="Nolan M."/>
            <person name="Ohm R.A."/>
            <person name="Patyshakuliyeva A."/>
            <person name="Rokas A."/>
            <person name="Ruiz-Duenas F.J."/>
            <person name="Sabat G."/>
            <person name="Salamov A."/>
            <person name="Samejima M."/>
            <person name="Schmutz J."/>
            <person name="Slot J.C."/>
            <person name="St John F."/>
            <person name="Stenlid J."/>
            <person name="Sun H."/>
            <person name="Sun S."/>
            <person name="Syed K."/>
            <person name="Tsang A."/>
            <person name="Wiebenga A."/>
            <person name="Young D."/>
            <person name="Pisabarro A."/>
            <person name="Eastwood D.C."/>
            <person name="Martin F."/>
            <person name="Cullen D."/>
            <person name="Grigoriev I.V."/>
            <person name="Hibbett D.S."/>
        </authorList>
    </citation>
    <scope>NUCLEOTIDE SEQUENCE [LARGE SCALE GENOMIC DNA]</scope>
    <source>
        <strain evidence="4">FP-91666</strain>
    </source>
</reference>
<keyword evidence="4" id="KW-1185">Reference proteome</keyword>
<proteinExistence type="predicted"/>
<dbReference type="PANTHER" id="PTHR10039">
    <property type="entry name" value="AMELOGENIN"/>
    <property type="match status" value="1"/>
</dbReference>
<dbReference type="PANTHER" id="PTHR10039:SF16">
    <property type="entry name" value="GPI INOSITOL-DEACYLASE"/>
    <property type="match status" value="1"/>
</dbReference>
<accession>R7RY37</accession>
<protein>
    <recommendedName>
        <fullName evidence="2">Nephrocystin 3-like N-terminal domain-containing protein</fullName>
    </recommendedName>
</protein>
<dbReference type="EMBL" id="JH687402">
    <property type="protein sequence ID" value="EIM79718.1"/>
    <property type="molecule type" value="Genomic_DNA"/>
</dbReference>
<sequence>MNKASISIERPGPHVIIIDALDECTDNELFSSPILGALLDHFKAFRQLGLKFFVTSRPVSGIVSTFNRADTSSYRDILYLHDMNPTTVDRDIRAYVTYTLQVMARNRQGHVPPSFPDDEVVESIVKASGQLFIFAATICKFIADSSYQSPAHIMHQFTTTSPTTPHVERIIRFEELGRLYQLVFKDAFRGEADRNNDRAKSRLRLVIAAIVLVFTPLPKDDLAELLGSEYTPSVIQMLLTHMHSVIHVPEDDTRPIRPLHASFGDHITTKRESTTPDDINDYFYVHPPTYHAYLADFCFRVMENHLVRANICGLPRNEDYVAISNLAECRKRTLTRALEYACCHWGDHLVAALNVGETLAGGEEHIQTVIGGARKFATVRLLRWIDILSVIQELDKAAPMLMKARESLTVS</sequence>
<dbReference type="RefSeq" id="XP_007311284.1">
    <property type="nucleotide sequence ID" value="XM_007311222.1"/>
</dbReference>
<dbReference type="OMA" id="FAATICK"/>
<dbReference type="InterPro" id="IPR056884">
    <property type="entry name" value="NPHP3-like_N"/>
</dbReference>
<dbReference type="Pfam" id="PF24883">
    <property type="entry name" value="NPHP3_N"/>
    <property type="match status" value="1"/>
</dbReference>
<organism evidence="3 4">
    <name type="scientific">Stereum hirsutum (strain FP-91666)</name>
    <name type="common">White-rot fungus</name>
    <dbReference type="NCBI Taxonomy" id="721885"/>
    <lineage>
        <taxon>Eukaryota</taxon>
        <taxon>Fungi</taxon>
        <taxon>Dikarya</taxon>
        <taxon>Basidiomycota</taxon>
        <taxon>Agaricomycotina</taxon>
        <taxon>Agaricomycetes</taxon>
        <taxon>Russulales</taxon>
        <taxon>Stereaceae</taxon>
        <taxon>Stereum</taxon>
    </lineage>
</organism>
<evidence type="ECO:0000256" key="1">
    <source>
        <dbReference type="ARBA" id="ARBA00022737"/>
    </source>
</evidence>
<dbReference type="Proteomes" id="UP000053927">
    <property type="component" value="Unassembled WGS sequence"/>
</dbReference>
<evidence type="ECO:0000313" key="4">
    <source>
        <dbReference type="Proteomes" id="UP000053927"/>
    </source>
</evidence>
<dbReference type="eggNOG" id="KOG0266">
    <property type="taxonomic scope" value="Eukaryota"/>
</dbReference>
<gene>
    <name evidence="3" type="ORF">STEHIDRAFT_163536</name>
</gene>
<feature type="domain" description="Nephrocystin 3-like N-terminal" evidence="2">
    <location>
        <begin position="7"/>
        <end position="57"/>
    </location>
</feature>